<dbReference type="Proteomes" id="UP000579945">
    <property type="component" value="Unassembled WGS sequence"/>
</dbReference>
<comment type="caution">
    <text evidence="2">The sequence shown here is derived from an EMBL/GenBank/DDBJ whole genome shotgun (WGS) entry which is preliminary data.</text>
</comment>
<protein>
    <submittedName>
        <fullName evidence="2">Putative membrane protein</fullName>
    </submittedName>
</protein>
<dbReference type="RefSeq" id="WP_183643383.1">
    <property type="nucleotide sequence ID" value="NZ_BAAAXX010000139.1"/>
</dbReference>
<dbReference type="PANTHER" id="PTHR36974:SF1">
    <property type="entry name" value="DOXX FAMILY MEMBRANE PROTEIN"/>
    <property type="match status" value="1"/>
</dbReference>
<feature type="transmembrane region" description="Helical" evidence="1">
    <location>
        <begin position="64"/>
        <end position="81"/>
    </location>
</feature>
<evidence type="ECO:0000313" key="2">
    <source>
        <dbReference type="EMBL" id="MBB3724858.1"/>
    </source>
</evidence>
<dbReference type="AlphaFoldDB" id="A0A7W5V1P2"/>
<organism evidence="2 3">
    <name type="scientific">Nonomuraea dietziae</name>
    <dbReference type="NCBI Taxonomy" id="65515"/>
    <lineage>
        <taxon>Bacteria</taxon>
        <taxon>Bacillati</taxon>
        <taxon>Actinomycetota</taxon>
        <taxon>Actinomycetes</taxon>
        <taxon>Streptosporangiales</taxon>
        <taxon>Streptosporangiaceae</taxon>
        <taxon>Nonomuraea</taxon>
    </lineage>
</organism>
<evidence type="ECO:0000256" key="1">
    <source>
        <dbReference type="SAM" id="Phobius"/>
    </source>
</evidence>
<feature type="transmembrane region" description="Helical" evidence="1">
    <location>
        <begin position="34"/>
        <end position="57"/>
    </location>
</feature>
<gene>
    <name evidence="2" type="ORF">FHR33_000718</name>
</gene>
<sequence length="126" mass="12792">MHDIAAIALALFLIAVGASHFLLPGYFRTLVPGWFPWAGPAVAASGVAEILVGGLLVVPGGRAAGGWAAAALITAYLASHVDALRHAHRDRPRLVDRPAGAVARLVVNAAYIGWAVTVALTAPGGG</sequence>
<keyword evidence="1" id="KW-1133">Transmembrane helix</keyword>
<evidence type="ECO:0000313" key="3">
    <source>
        <dbReference type="Proteomes" id="UP000579945"/>
    </source>
</evidence>
<keyword evidence="1" id="KW-0812">Transmembrane</keyword>
<dbReference type="EMBL" id="JACIBV010000001">
    <property type="protein sequence ID" value="MBB3724858.1"/>
    <property type="molecule type" value="Genomic_DNA"/>
</dbReference>
<proteinExistence type="predicted"/>
<reference evidence="2 3" key="1">
    <citation type="submission" date="2020-08" db="EMBL/GenBank/DDBJ databases">
        <title>Sequencing the genomes of 1000 actinobacteria strains.</title>
        <authorList>
            <person name="Klenk H.-P."/>
        </authorList>
    </citation>
    <scope>NUCLEOTIDE SEQUENCE [LARGE SCALE GENOMIC DNA]</scope>
    <source>
        <strain evidence="2 3">DSM 44320</strain>
    </source>
</reference>
<dbReference type="GeneID" id="95387329"/>
<accession>A0A7W5V1P2</accession>
<keyword evidence="1" id="KW-0472">Membrane</keyword>
<dbReference type="PANTHER" id="PTHR36974">
    <property type="entry name" value="MEMBRANE PROTEIN-RELATED"/>
    <property type="match status" value="1"/>
</dbReference>
<feature type="transmembrane region" description="Helical" evidence="1">
    <location>
        <begin position="101"/>
        <end position="122"/>
    </location>
</feature>
<name>A0A7W5V1P2_9ACTN</name>
<keyword evidence="3" id="KW-1185">Reference proteome</keyword>